<feature type="domain" description="Neprosin PEP catalytic" evidence="2">
    <location>
        <begin position="121"/>
        <end position="375"/>
    </location>
</feature>
<dbReference type="InterPro" id="IPR025521">
    <property type="entry name" value="Neprosin_propep"/>
</dbReference>
<reference evidence="3" key="1">
    <citation type="journal article" date="2023" name="Nat. Commun.">
        <title>Diploid and tetraploid genomes of Acorus and the evolution of monocots.</title>
        <authorList>
            <person name="Ma L."/>
            <person name="Liu K.W."/>
            <person name="Li Z."/>
            <person name="Hsiao Y.Y."/>
            <person name="Qi Y."/>
            <person name="Fu T."/>
            <person name="Tang G.D."/>
            <person name="Zhang D."/>
            <person name="Sun W.H."/>
            <person name="Liu D.K."/>
            <person name="Li Y."/>
            <person name="Chen G.Z."/>
            <person name="Liu X.D."/>
            <person name="Liao X.Y."/>
            <person name="Jiang Y.T."/>
            <person name="Yu X."/>
            <person name="Hao Y."/>
            <person name="Huang J."/>
            <person name="Zhao X.W."/>
            <person name="Ke S."/>
            <person name="Chen Y.Y."/>
            <person name="Wu W.L."/>
            <person name="Hsu J.L."/>
            <person name="Lin Y.F."/>
            <person name="Huang M.D."/>
            <person name="Li C.Y."/>
            <person name="Huang L."/>
            <person name="Wang Z.W."/>
            <person name="Zhao X."/>
            <person name="Zhong W.Y."/>
            <person name="Peng D.H."/>
            <person name="Ahmad S."/>
            <person name="Lan S."/>
            <person name="Zhang J.S."/>
            <person name="Tsai W.C."/>
            <person name="Van de Peer Y."/>
            <person name="Liu Z.J."/>
        </authorList>
    </citation>
    <scope>NUCLEOTIDE SEQUENCE</scope>
    <source>
        <strain evidence="3">CP</strain>
    </source>
</reference>
<dbReference type="AlphaFoldDB" id="A0AAV9CC08"/>
<comment type="caution">
    <text evidence="3">The sequence shown here is derived from an EMBL/GenBank/DDBJ whole genome shotgun (WGS) entry which is preliminary data.</text>
</comment>
<reference evidence="3" key="2">
    <citation type="submission" date="2023-06" db="EMBL/GenBank/DDBJ databases">
        <authorList>
            <person name="Ma L."/>
            <person name="Liu K.-W."/>
            <person name="Li Z."/>
            <person name="Hsiao Y.-Y."/>
            <person name="Qi Y."/>
            <person name="Fu T."/>
            <person name="Tang G."/>
            <person name="Zhang D."/>
            <person name="Sun W.-H."/>
            <person name="Liu D.-K."/>
            <person name="Li Y."/>
            <person name="Chen G.-Z."/>
            <person name="Liu X.-D."/>
            <person name="Liao X.-Y."/>
            <person name="Jiang Y.-T."/>
            <person name="Yu X."/>
            <person name="Hao Y."/>
            <person name="Huang J."/>
            <person name="Zhao X.-W."/>
            <person name="Ke S."/>
            <person name="Chen Y.-Y."/>
            <person name="Wu W.-L."/>
            <person name="Hsu J.-L."/>
            <person name="Lin Y.-F."/>
            <person name="Huang M.-D."/>
            <person name="Li C.-Y."/>
            <person name="Huang L."/>
            <person name="Wang Z.-W."/>
            <person name="Zhao X."/>
            <person name="Zhong W.-Y."/>
            <person name="Peng D.-H."/>
            <person name="Ahmad S."/>
            <person name="Lan S."/>
            <person name="Zhang J.-S."/>
            <person name="Tsai W.-C."/>
            <person name="Van De Peer Y."/>
            <person name="Liu Z.-J."/>
        </authorList>
    </citation>
    <scope>NUCLEOTIDE SEQUENCE</scope>
    <source>
        <strain evidence="3">CP</strain>
        <tissue evidence="3">Leaves</tissue>
    </source>
</reference>
<evidence type="ECO:0000313" key="4">
    <source>
        <dbReference type="Proteomes" id="UP001180020"/>
    </source>
</evidence>
<accession>A0AAV9CC08</accession>
<name>A0AAV9CC08_ACOCL</name>
<dbReference type="PANTHER" id="PTHR31589:SF57">
    <property type="entry name" value="OS06G0474500 PROTEIN"/>
    <property type="match status" value="1"/>
</dbReference>
<proteinExistence type="predicted"/>
<feature type="region of interest" description="Disordered" evidence="1">
    <location>
        <begin position="442"/>
        <end position="474"/>
    </location>
</feature>
<protein>
    <recommendedName>
        <fullName evidence="2">Neprosin PEP catalytic domain-containing protein</fullName>
    </recommendedName>
</protein>
<dbReference type="Pfam" id="PF03080">
    <property type="entry name" value="Neprosin"/>
    <property type="match status" value="1"/>
</dbReference>
<evidence type="ECO:0000313" key="3">
    <source>
        <dbReference type="EMBL" id="KAK1285859.1"/>
    </source>
</evidence>
<evidence type="ECO:0000259" key="2">
    <source>
        <dbReference type="PROSITE" id="PS52045"/>
    </source>
</evidence>
<dbReference type="EMBL" id="JAUJYO010000020">
    <property type="protein sequence ID" value="KAK1285859.1"/>
    <property type="molecule type" value="Genomic_DNA"/>
</dbReference>
<gene>
    <name evidence="3" type="ORF">QJS10_CPB20g00483</name>
</gene>
<organism evidence="3 4">
    <name type="scientific">Acorus calamus</name>
    <name type="common">Sweet flag</name>
    <dbReference type="NCBI Taxonomy" id="4465"/>
    <lineage>
        <taxon>Eukaryota</taxon>
        <taxon>Viridiplantae</taxon>
        <taxon>Streptophyta</taxon>
        <taxon>Embryophyta</taxon>
        <taxon>Tracheophyta</taxon>
        <taxon>Spermatophyta</taxon>
        <taxon>Magnoliopsida</taxon>
        <taxon>Liliopsida</taxon>
        <taxon>Acoraceae</taxon>
        <taxon>Acorus</taxon>
    </lineage>
</organism>
<sequence>MKEIDRMLKVMNKPAIKTIKSVDGDIIDCVDIYKQPAFDHPLLRNHTIQMKPLSYPKGFEHAKNIVKSELHQPWHLNGTCPEGTIPIRRIRKSDLIRAASLENFGRKSPPGPVGGLRPNDGSVNDGHEHSIVIAKEKFYMGALASLNVWKPQLGFAHDFSLSQVWLSTNNAQSTIEVGWIVYPDLYNDDVPRIFTYWTGDRYASTGCYNLMCLGFIQTTSKVALGAALAFSVYGGEQVYLDVVVLQDKDKGIWYLQIGGELIGYWPGNIVPSLSDGAQTAQFGGEIYDKRAEMKIPGPPTATDMGSGHFPGEGLGRASTVSNIMLVDNESGLVELPHQISGSIAGGESEYYPWGLIPDIDRADHVFLQQQFELLQKEVYSKDLYNVPCKGGDFIMKDTLLELRTCDLNDVLHKAELSVDSNPQPGKVEVDCREEAADRVKAYADPSDAVADRARQRSIEGRRQQIGRGRGWGEK</sequence>
<dbReference type="InterPro" id="IPR004314">
    <property type="entry name" value="Neprosin"/>
</dbReference>
<dbReference type="Proteomes" id="UP001180020">
    <property type="component" value="Unassembled WGS sequence"/>
</dbReference>
<dbReference type="InterPro" id="IPR053168">
    <property type="entry name" value="Glutamic_endopeptidase"/>
</dbReference>
<dbReference type="Pfam" id="PF14365">
    <property type="entry name" value="Neprosin_AP"/>
    <property type="match status" value="1"/>
</dbReference>
<keyword evidence="4" id="KW-1185">Reference proteome</keyword>
<evidence type="ECO:0000256" key="1">
    <source>
        <dbReference type="SAM" id="MobiDB-lite"/>
    </source>
</evidence>
<dbReference type="PROSITE" id="PS52045">
    <property type="entry name" value="NEPROSIN_PEP_CD"/>
    <property type="match status" value="1"/>
</dbReference>
<dbReference type="Gene3D" id="3.90.1320.10">
    <property type="entry name" value="Outer-capsid protein sigma 3, large lobe"/>
    <property type="match status" value="1"/>
</dbReference>
<dbReference type="PANTHER" id="PTHR31589">
    <property type="entry name" value="PROTEIN, PUTATIVE (DUF239)-RELATED-RELATED"/>
    <property type="match status" value="1"/>
</dbReference>
<feature type="compositionally biased region" description="Basic and acidic residues" evidence="1">
    <location>
        <begin position="449"/>
        <end position="462"/>
    </location>
</feature>